<reference evidence="2" key="1">
    <citation type="submission" date="2014-01" db="EMBL/GenBank/DDBJ databases">
        <authorList>
            <person name="Brown-Elliot B."/>
            <person name="Wallace R."/>
            <person name="Lenaerts A."/>
            <person name="Ordway D."/>
            <person name="DeGroote M.A."/>
            <person name="Parker T."/>
            <person name="Sizemore C."/>
            <person name="Tallon L.J."/>
            <person name="Sadzewicz L.K."/>
            <person name="Sengamalay N."/>
            <person name="Fraser C.M."/>
            <person name="Hine E."/>
            <person name="Shefchek K.A."/>
            <person name="Das S.P."/>
            <person name="Tettelin H."/>
        </authorList>
    </citation>
    <scope>NUCLEOTIDE SEQUENCE [LARGE SCALE GENOMIC DNA]</scope>
    <source>
        <strain evidence="2">4042</strain>
    </source>
</reference>
<evidence type="ECO:0000256" key="1">
    <source>
        <dbReference type="SAM" id="MobiDB-lite"/>
    </source>
</evidence>
<proteinExistence type="predicted"/>
<dbReference type="AlphaFoldDB" id="X7ZWZ1"/>
<gene>
    <name evidence="2" type="ORF">I553_6666</name>
</gene>
<organism evidence="2">
    <name type="scientific">Mycobacterium xenopi 4042</name>
    <dbReference type="NCBI Taxonomy" id="1299334"/>
    <lineage>
        <taxon>Bacteria</taxon>
        <taxon>Bacillati</taxon>
        <taxon>Actinomycetota</taxon>
        <taxon>Actinomycetes</taxon>
        <taxon>Mycobacteriales</taxon>
        <taxon>Mycobacteriaceae</taxon>
        <taxon>Mycobacterium</taxon>
    </lineage>
</organism>
<name>X7ZWZ1_MYCXE</name>
<evidence type="ECO:0000313" key="2">
    <source>
        <dbReference type="EMBL" id="EUA24127.1"/>
    </source>
</evidence>
<feature type="region of interest" description="Disordered" evidence="1">
    <location>
        <begin position="1"/>
        <end position="72"/>
    </location>
</feature>
<comment type="caution">
    <text evidence="2">The sequence shown here is derived from an EMBL/GenBank/DDBJ whole genome shotgun (WGS) entry which is preliminary data.</text>
</comment>
<sequence>MREWSTRGTAAVSDDRGQHPAGQPHLGAGRVPTVTSPLRAWRARRAQPKHPPGGNGSGGGPPIPPDVEANQLAPEIWRELSTLDRATADTVAVTWSRRVCSSMTTRSGAEPCTRGRARSGRIAAIREAVGIAAYHCGDWAKHSPSCAPPAGWAASPRCFR</sequence>
<accession>X7ZWZ1</accession>
<dbReference type="PATRIC" id="fig|1299334.3.peg.6786"/>
<protein>
    <submittedName>
        <fullName evidence="2">Uncharacterized protein</fullName>
    </submittedName>
</protein>
<dbReference type="EMBL" id="JAOB01000065">
    <property type="protein sequence ID" value="EUA24127.1"/>
    <property type="molecule type" value="Genomic_DNA"/>
</dbReference>